<reference evidence="3" key="1">
    <citation type="submission" date="2020-01" db="EMBL/GenBank/DDBJ databases">
        <authorList>
            <person name="Meier V. D."/>
            <person name="Meier V D."/>
        </authorList>
    </citation>
    <scope>NUCLEOTIDE SEQUENCE</scope>
    <source>
        <strain evidence="3">HLG_WM_MAG_09</strain>
    </source>
</reference>
<organism evidence="3">
    <name type="scientific">uncultured Thiotrichaceae bacterium</name>
    <dbReference type="NCBI Taxonomy" id="298394"/>
    <lineage>
        <taxon>Bacteria</taxon>
        <taxon>Pseudomonadati</taxon>
        <taxon>Pseudomonadota</taxon>
        <taxon>Gammaproteobacteria</taxon>
        <taxon>Thiotrichales</taxon>
        <taxon>Thiotrichaceae</taxon>
        <taxon>environmental samples</taxon>
    </lineage>
</organism>
<dbReference type="Gene3D" id="3.40.50.2000">
    <property type="entry name" value="Glycogen Phosphorylase B"/>
    <property type="match status" value="1"/>
</dbReference>
<dbReference type="SUPFAM" id="SSF53448">
    <property type="entry name" value="Nucleotide-diphospho-sugar transferases"/>
    <property type="match status" value="1"/>
</dbReference>
<dbReference type="InterPro" id="IPR001173">
    <property type="entry name" value="Glyco_trans_2-like"/>
</dbReference>
<feature type="domain" description="Glycosyltransferase 2-like" evidence="1">
    <location>
        <begin position="588"/>
        <end position="767"/>
    </location>
</feature>
<dbReference type="Pfam" id="PF00535">
    <property type="entry name" value="Glycos_transf_2"/>
    <property type="match status" value="1"/>
</dbReference>
<evidence type="ECO:0000259" key="1">
    <source>
        <dbReference type="Pfam" id="PF00535"/>
    </source>
</evidence>
<evidence type="ECO:0000313" key="3">
    <source>
        <dbReference type="EMBL" id="CAA6828249.1"/>
    </source>
</evidence>
<keyword evidence="3" id="KW-0808">Transferase</keyword>
<dbReference type="CDD" id="cd03801">
    <property type="entry name" value="GT4_PimA-like"/>
    <property type="match status" value="1"/>
</dbReference>
<dbReference type="SUPFAM" id="SSF53756">
    <property type="entry name" value="UDP-Glycosyltransferase/glycogen phosphorylase"/>
    <property type="match status" value="1"/>
</dbReference>
<gene>
    <name evidence="3" type="ORF">HELGO_WM20204</name>
</gene>
<dbReference type="CDD" id="cd00761">
    <property type="entry name" value="Glyco_tranf_GTA_type"/>
    <property type="match status" value="1"/>
</dbReference>
<protein>
    <submittedName>
        <fullName evidence="3">O-linked GlcNAc transferase</fullName>
    </submittedName>
</protein>
<name>A0A6S6U901_9GAMM</name>
<accession>A0A6S6U901</accession>
<dbReference type="InterPro" id="IPR050834">
    <property type="entry name" value="Glycosyltransf_2"/>
</dbReference>
<dbReference type="AlphaFoldDB" id="A0A6S6U901"/>
<dbReference type="PANTHER" id="PTHR43685:SF13">
    <property type="entry name" value="O ANTIGEN BIOSYNTHESIS RHAMNOSYLTRANSFERASE RFBN"/>
    <property type="match status" value="1"/>
</dbReference>
<dbReference type="EMBL" id="CACVAT010000463">
    <property type="protein sequence ID" value="CAA6828249.1"/>
    <property type="molecule type" value="Genomic_DNA"/>
</dbReference>
<dbReference type="InterPro" id="IPR029044">
    <property type="entry name" value="Nucleotide-diphossugar_trans"/>
</dbReference>
<dbReference type="Gene3D" id="3.90.550.10">
    <property type="entry name" value="Spore Coat Polysaccharide Biosynthesis Protein SpsA, Chain A"/>
    <property type="match status" value="1"/>
</dbReference>
<evidence type="ECO:0000259" key="2">
    <source>
        <dbReference type="Pfam" id="PF22772"/>
    </source>
</evidence>
<dbReference type="Gene3D" id="3.40.50.11090">
    <property type="match status" value="1"/>
</dbReference>
<dbReference type="GO" id="GO:0016740">
    <property type="term" value="F:transferase activity"/>
    <property type="evidence" value="ECO:0007669"/>
    <property type="project" value="UniProtKB-KW"/>
</dbReference>
<feature type="domain" description="WsaF C-terminal" evidence="2">
    <location>
        <begin position="402"/>
        <end position="502"/>
    </location>
</feature>
<dbReference type="InterPro" id="IPR055050">
    <property type="entry name" value="WsaF_C"/>
</dbReference>
<dbReference type="PANTHER" id="PTHR43685">
    <property type="entry name" value="GLYCOSYLTRANSFERASE"/>
    <property type="match status" value="1"/>
</dbReference>
<dbReference type="Pfam" id="PF22772">
    <property type="entry name" value="WsaF_C"/>
    <property type="match status" value="1"/>
</dbReference>
<dbReference type="GO" id="GO:0044010">
    <property type="term" value="P:single-species biofilm formation"/>
    <property type="evidence" value="ECO:0007669"/>
    <property type="project" value="TreeGrafter"/>
</dbReference>
<sequence length="836" mass="95522">MRLLALAKQLASYHFAWKSVKADSGKGSNLGRGSLNEVKWACSLFEQFTRRRGCYMLELLPTTYKDKSVTIHLRIECVSLVMPVEVIVFCLSGRLNKRIIWLPGAISDVSLRWAEDDVRLQSVDFRLKRLLGGFARKRMLERVSKYHPVSSAQSGIQYLPEFSVFSQKVYFKRLYGLYQDTFASCAGSKVGLIEGVPYAELQAMLNYPSVDLDPESDEFREDALNIHWVTCDFAPKGGGGNMTIFRFVRLFELFGHHQHIWLHNKSSHSDAVAAYESLVRNYQQTSAQVHFIADEPDGFKQATGDIIIATDWQSVWPVLSVSGFKRRFYFVQDYEPSFFAAGGYSLAAGMTYREDLDCICAGPWLEKLMVEQHGRWATKFWLSVDRNVYYPVKDWPSNEVPRVAFYARNSTSRRAVELGLLALEYMVGQGVDFHVDVFGSNEAHTLLRDVSFSWTDWGVLNSDELGDLYRCCDVGMVFSATNYSLVPQEMMACRLAVLELDGDNTRTVFPDGGVVLAEPHPRYIADKLAFLVTHAEERQQVALNGMKWADQFDWEETARAVNADMQHRLVELGYKKEVVSSPQAIKVSVVIPTWNGGDLLMKVLDAVQMQSTPWPYDILVIDSGSNDGSLEKMQNRTDIRLHVIPQSEFSHGGTRNLGVEMTDGEYIAFLTQDALPADEFWLFHLVSALEHDEEAAGAFGKHLPWSDAPLVVKRDIEAHFERLSQYPLYLSKETDRIRFDSGDQGWRQVLHFYSDNNSCMRRSVWEKIPYPVIDYGEDQVWADQIIKAGYKKAYAVNAVVYHSHEYDEKEAFERNRTEADFFYEQFGYLLIEGEER</sequence>
<proteinExistence type="predicted"/>